<accession>A0A1J1HH53</accession>
<sequence length="96" mass="10982">MTKIIFLTFVGLICFAFCSANSIQSEIEDDETLAENFIESEDDFDGIYLVEDGELFRGVKSCRLIPKPLRNTVCNNFCMKVLNRPGRCEKKKCKCQ</sequence>
<dbReference type="EMBL" id="CVRI01000004">
    <property type="protein sequence ID" value="CRK87333.1"/>
    <property type="molecule type" value="Genomic_DNA"/>
</dbReference>
<reference evidence="2 3" key="1">
    <citation type="submission" date="2015-04" db="EMBL/GenBank/DDBJ databases">
        <authorList>
            <person name="Syromyatnikov M.Y."/>
            <person name="Popov V.N."/>
        </authorList>
    </citation>
    <scope>NUCLEOTIDE SEQUENCE [LARGE SCALE GENOMIC DNA]</scope>
</reference>
<evidence type="ECO:0000256" key="1">
    <source>
        <dbReference type="SAM" id="SignalP"/>
    </source>
</evidence>
<feature type="chain" id="PRO_5013062976" evidence="1">
    <location>
        <begin position="21"/>
        <end position="96"/>
    </location>
</feature>
<feature type="signal peptide" evidence="1">
    <location>
        <begin position="1"/>
        <end position="20"/>
    </location>
</feature>
<evidence type="ECO:0000313" key="2">
    <source>
        <dbReference type="EMBL" id="CRK87333.1"/>
    </source>
</evidence>
<gene>
    <name evidence="2" type="ORF">CLUMA_CG001135</name>
</gene>
<proteinExistence type="predicted"/>
<protein>
    <submittedName>
        <fullName evidence="2">CLUMA_CG001135, isoform A</fullName>
    </submittedName>
</protein>
<dbReference type="Proteomes" id="UP000183832">
    <property type="component" value="Unassembled WGS sequence"/>
</dbReference>
<dbReference type="AlphaFoldDB" id="A0A1J1HH53"/>
<keyword evidence="1" id="KW-0732">Signal</keyword>
<organism evidence="2 3">
    <name type="scientific">Clunio marinus</name>
    <dbReference type="NCBI Taxonomy" id="568069"/>
    <lineage>
        <taxon>Eukaryota</taxon>
        <taxon>Metazoa</taxon>
        <taxon>Ecdysozoa</taxon>
        <taxon>Arthropoda</taxon>
        <taxon>Hexapoda</taxon>
        <taxon>Insecta</taxon>
        <taxon>Pterygota</taxon>
        <taxon>Neoptera</taxon>
        <taxon>Endopterygota</taxon>
        <taxon>Diptera</taxon>
        <taxon>Nematocera</taxon>
        <taxon>Chironomoidea</taxon>
        <taxon>Chironomidae</taxon>
        <taxon>Clunio</taxon>
    </lineage>
</organism>
<evidence type="ECO:0000313" key="3">
    <source>
        <dbReference type="Proteomes" id="UP000183832"/>
    </source>
</evidence>
<name>A0A1J1HH53_9DIPT</name>
<keyword evidence="3" id="KW-1185">Reference proteome</keyword>